<feature type="transmembrane region" description="Helical" evidence="1">
    <location>
        <begin position="97"/>
        <end position="117"/>
    </location>
</feature>
<feature type="transmembrane region" description="Helical" evidence="1">
    <location>
        <begin position="168"/>
        <end position="188"/>
    </location>
</feature>
<dbReference type="EMBL" id="RQEP01000012">
    <property type="protein sequence ID" value="TGK04056.1"/>
    <property type="molecule type" value="Genomic_DNA"/>
</dbReference>
<evidence type="ECO:0000256" key="1">
    <source>
        <dbReference type="SAM" id="Phobius"/>
    </source>
</evidence>
<organism evidence="2 3">
    <name type="scientific">Leptospira semungkisensis</name>
    <dbReference type="NCBI Taxonomy" id="2484985"/>
    <lineage>
        <taxon>Bacteria</taxon>
        <taxon>Pseudomonadati</taxon>
        <taxon>Spirochaetota</taxon>
        <taxon>Spirochaetia</taxon>
        <taxon>Leptospirales</taxon>
        <taxon>Leptospiraceae</taxon>
        <taxon>Leptospira</taxon>
    </lineage>
</organism>
<dbReference type="InterPro" id="IPR049713">
    <property type="entry name" value="Pr6Pr-like"/>
</dbReference>
<feature type="transmembrane region" description="Helical" evidence="1">
    <location>
        <begin position="129"/>
        <end position="148"/>
    </location>
</feature>
<comment type="caution">
    <text evidence="2">The sequence shown here is derived from an EMBL/GenBank/DDBJ whole genome shotgun (WGS) entry which is preliminary data.</text>
</comment>
<dbReference type="Proteomes" id="UP000297453">
    <property type="component" value="Unassembled WGS sequence"/>
</dbReference>
<keyword evidence="3" id="KW-1185">Reference proteome</keyword>
<accession>A0A4R9FYC6</accession>
<evidence type="ECO:0000313" key="3">
    <source>
        <dbReference type="Proteomes" id="UP000297453"/>
    </source>
</evidence>
<protein>
    <submittedName>
        <fullName evidence="2">Uncharacterized protein</fullName>
    </submittedName>
</protein>
<feature type="transmembrane region" description="Helical" evidence="1">
    <location>
        <begin position="65"/>
        <end position="85"/>
    </location>
</feature>
<evidence type="ECO:0000313" key="2">
    <source>
        <dbReference type="EMBL" id="TGK04056.1"/>
    </source>
</evidence>
<keyword evidence="1" id="KW-1133">Transmembrane helix</keyword>
<dbReference type="AlphaFoldDB" id="A0A4R9FYC6"/>
<sequence>MELWWSYHHESLLPPNAGFTRTFGPGWDSFFNQFVFFTTQSNIILGITTLLLALQIKRNSEWFHIWRLVGLIDITITAIVFNFVLATGPSRGGIAELASTFEHMINPILAIVGWFVFGPSGSVTIRRMIIAAMIPILYAGFTLIRGAIMQWYPYNILDVTNLGYSGVSIYIVAIFILFLIIAFVLFLFDRWLGSKWIRH</sequence>
<keyword evidence="1" id="KW-0472">Membrane</keyword>
<keyword evidence="1" id="KW-0812">Transmembrane</keyword>
<dbReference type="OrthoDB" id="9809977at2"/>
<gene>
    <name evidence="2" type="ORF">EHO59_10855</name>
</gene>
<proteinExistence type="predicted"/>
<name>A0A4R9FYC6_9LEPT</name>
<feature type="transmembrane region" description="Helical" evidence="1">
    <location>
        <begin position="34"/>
        <end position="53"/>
    </location>
</feature>
<dbReference type="NCBIfam" id="NF038065">
    <property type="entry name" value="Pr6Pr"/>
    <property type="match status" value="1"/>
</dbReference>
<reference evidence="2" key="1">
    <citation type="journal article" date="2019" name="PLoS Negl. Trop. Dis.">
        <title>Revisiting the worldwide diversity of Leptospira species in the environment.</title>
        <authorList>
            <person name="Vincent A.T."/>
            <person name="Schiettekatte O."/>
            <person name="Bourhy P."/>
            <person name="Veyrier F.J."/>
            <person name="Picardeau M."/>
        </authorList>
    </citation>
    <scope>NUCLEOTIDE SEQUENCE [LARGE SCALE GENOMIC DNA]</scope>
    <source>
        <strain evidence="2">SSS9</strain>
    </source>
</reference>